<dbReference type="Gene3D" id="3.40.50.300">
    <property type="entry name" value="P-loop containing nucleotide triphosphate hydrolases"/>
    <property type="match status" value="1"/>
</dbReference>
<dbReference type="PANTHER" id="PTHR39206:SF1">
    <property type="entry name" value="SLL8004 PROTEIN"/>
    <property type="match status" value="1"/>
</dbReference>
<dbReference type="SUPFAM" id="SSF52540">
    <property type="entry name" value="P-loop containing nucleoside triphosphate hydrolases"/>
    <property type="match status" value="1"/>
</dbReference>
<gene>
    <name evidence="1" type="ordered locus">HCH_00186</name>
</gene>
<evidence type="ECO:0000313" key="2">
    <source>
        <dbReference type="Proteomes" id="UP000000238"/>
    </source>
</evidence>
<accession>Q2SQH1</accession>
<dbReference type="Proteomes" id="UP000000238">
    <property type="component" value="Chromosome"/>
</dbReference>
<dbReference type="InterPro" id="IPR027417">
    <property type="entry name" value="P-loop_NTPase"/>
</dbReference>
<dbReference type="AlphaFoldDB" id="Q2SQH1"/>
<reference evidence="1 2" key="1">
    <citation type="journal article" date="2005" name="Nucleic Acids Res.">
        <title>Genomic blueprint of Hahella chejuensis, a marine microbe producing an algicidal agent.</title>
        <authorList>
            <person name="Jeong H."/>
            <person name="Yim J.H."/>
            <person name="Lee C."/>
            <person name="Choi S.-H."/>
            <person name="Park Y.K."/>
            <person name="Yoon S.H."/>
            <person name="Hur C.-G."/>
            <person name="Kang H.-Y."/>
            <person name="Kim D."/>
            <person name="Lee H.H."/>
            <person name="Park K.H."/>
            <person name="Park S.-H."/>
            <person name="Park H.-S."/>
            <person name="Lee H.K."/>
            <person name="Oh T.K."/>
            <person name="Kim J.F."/>
        </authorList>
    </citation>
    <scope>NUCLEOTIDE SEQUENCE [LARGE SCALE GENOMIC DNA]</scope>
    <source>
        <strain evidence="1 2">KCTC 2396</strain>
    </source>
</reference>
<dbReference type="HOGENOM" id="CLU_094497_1_0_6"/>
<name>Q2SQH1_HAHCH</name>
<dbReference type="STRING" id="349521.HCH_00186"/>
<protein>
    <submittedName>
        <fullName evidence="1">Uncharacterized protein conserved in bacteria</fullName>
    </submittedName>
</protein>
<dbReference type="Pfam" id="PF13671">
    <property type="entry name" value="AAA_33"/>
    <property type="match status" value="1"/>
</dbReference>
<dbReference type="RefSeq" id="WP_011394180.1">
    <property type="nucleotide sequence ID" value="NC_007645.1"/>
</dbReference>
<dbReference type="EMBL" id="CP000155">
    <property type="protein sequence ID" value="ABC27103.1"/>
    <property type="molecule type" value="Genomic_DNA"/>
</dbReference>
<dbReference type="PANTHER" id="PTHR39206">
    <property type="entry name" value="SLL8004 PROTEIN"/>
    <property type="match status" value="1"/>
</dbReference>
<dbReference type="eggNOG" id="COG4185">
    <property type="taxonomic scope" value="Bacteria"/>
</dbReference>
<evidence type="ECO:0000313" key="1">
    <source>
        <dbReference type="EMBL" id="ABC27103.1"/>
    </source>
</evidence>
<sequence length="192" mass="22191">MRRKPVLWVLVGGNGAGKSTFYKHKLAHLDIPFVNADEIAKGYGETIDDDVTLRAAREAHDLREQLLRERRSFCMETVFSHPSKVDLLLSAKRHGYEITLVYIHLQLEDLHVNRVSQRVRAGGHDVPEERLRRRLPRLRENVSAAINFVDFAYFFDNTSAEAPYQFIVKLEHGRPVQWGETTPDWALRMIAD</sequence>
<dbReference type="OrthoDB" id="9791543at2"/>
<organism evidence="1 2">
    <name type="scientific">Hahella chejuensis (strain KCTC 2396)</name>
    <dbReference type="NCBI Taxonomy" id="349521"/>
    <lineage>
        <taxon>Bacteria</taxon>
        <taxon>Pseudomonadati</taxon>
        <taxon>Pseudomonadota</taxon>
        <taxon>Gammaproteobacteria</taxon>
        <taxon>Oceanospirillales</taxon>
        <taxon>Hahellaceae</taxon>
        <taxon>Hahella</taxon>
    </lineage>
</organism>
<keyword evidence="2" id="KW-1185">Reference proteome</keyword>
<dbReference type="KEGG" id="hch:HCH_00186"/>
<proteinExistence type="predicted"/>